<accession>A0A8R1I7P9</accession>
<dbReference type="Proteomes" id="UP000005237">
    <property type="component" value="Unassembled WGS sequence"/>
</dbReference>
<evidence type="ECO:0000313" key="1">
    <source>
        <dbReference type="EnsemblMetazoa" id="CJA27794.1"/>
    </source>
</evidence>
<proteinExistence type="predicted"/>
<dbReference type="EnsemblMetazoa" id="CJA27794.1">
    <property type="protein sequence ID" value="CJA27794.1"/>
    <property type="gene ID" value="WBGene00183367"/>
</dbReference>
<sequence>MSSSSSIKILFEQIEPPAHHILSDCDLQCVTIRYEEPMLPPKNDVEEKNKKIEKKLPILYRDQKEGTDVETTEKCVGPSTLKVNVATKYEFQKLNATQAPMLLEWPIDNDPITSQ</sequence>
<dbReference type="AlphaFoldDB" id="A0A8R1I7P9"/>
<protein>
    <submittedName>
        <fullName evidence="1">Uncharacterized protein</fullName>
    </submittedName>
</protein>
<reference evidence="2" key="1">
    <citation type="submission" date="2010-08" db="EMBL/GenBank/DDBJ databases">
        <authorList>
            <consortium name="Caenorhabditis japonica Sequencing Consortium"/>
            <person name="Wilson R.K."/>
        </authorList>
    </citation>
    <scope>NUCLEOTIDE SEQUENCE [LARGE SCALE GENOMIC DNA]</scope>
    <source>
        <strain evidence="2">DF5081</strain>
    </source>
</reference>
<reference evidence="1" key="2">
    <citation type="submission" date="2022-06" db="UniProtKB">
        <authorList>
            <consortium name="EnsemblMetazoa"/>
        </authorList>
    </citation>
    <scope>IDENTIFICATION</scope>
    <source>
        <strain evidence="1">DF5081</strain>
    </source>
</reference>
<name>A0A8R1I7P9_CAEJA</name>
<evidence type="ECO:0000313" key="2">
    <source>
        <dbReference type="Proteomes" id="UP000005237"/>
    </source>
</evidence>
<keyword evidence="2" id="KW-1185">Reference proteome</keyword>
<organism evidence="1 2">
    <name type="scientific">Caenorhabditis japonica</name>
    <dbReference type="NCBI Taxonomy" id="281687"/>
    <lineage>
        <taxon>Eukaryota</taxon>
        <taxon>Metazoa</taxon>
        <taxon>Ecdysozoa</taxon>
        <taxon>Nematoda</taxon>
        <taxon>Chromadorea</taxon>
        <taxon>Rhabditida</taxon>
        <taxon>Rhabditina</taxon>
        <taxon>Rhabditomorpha</taxon>
        <taxon>Rhabditoidea</taxon>
        <taxon>Rhabditidae</taxon>
        <taxon>Peloderinae</taxon>
        <taxon>Caenorhabditis</taxon>
    </lineage>
</organism>